<feature type="domain" description="Peptidase M16 N-terminal" evidence="2">
    <location>
        <begin position="12"/>
        <end position="158"/>
    </location>
</feature>
<dbReference type="Pfam" id="PF05193">
    <property type="entry name" value="Peptidase_M16_C"/>
    <property type="match status" value="1"/>
</dbReference>
<evidence type="ECO:0000313" key="5">
    <source>
        <dbReference type="Proteomes" id="UP001317705"/>
    </source>
</evidence>
<dbReference type="Pfam" id="PF00675">
    <property type="entry name" value="Peptidase_M16"/>
    <property type="match status" value="1"/>
</dbReference>
<keyword evidence="5" id="KW-1185">Reference proteome</keyword>
<accession>A0ABM8ELT2</accession>
<dbReference type="PANTHER" id="PTHR11851">
    <property type="entry name" value="METALLOPROTEASE"/>
    <property type="match status" value="1"/>
</dbReference>
<evidence type="ECO:0000259" key="2">
    <source>
        <dbReference type="Pfam" id="PF00675"/>
    </source>
</evidence>
<dbReference type="PANTHER" id="PTHR11851:SF49">
    <property type="entry name" value="MITOCHONDRIAL-PROCESSING PEPTIDASE SUBUNIT ALPHA"/>
    <property type="match status" value="1"/>
</dbReference>
<dbReference type="EMBL" id="AP027151">
    <property type="protein sequence ID" value="BDV43179.1"/>
    <property type="molecule type" value="Genomic_DNA"/>
</dbReference>
<dbReference type="RefSeq" id="WP_281999292.1">
    <property type="nucleotide sequence ID" value="NZ_AP027151.1"/>
</dbReference>
<evidence type="ECO:0000259" key="3">
    <source>
        <dbReference type="Pfam" id="PF05193"/>
    </source>
</evidence>
<dbReference type="Gene3D" id="3.30.830.10">
    <property type="entry name" value="Metalloenzyme, LuxS/M16 peptidase-like"/>
    <property type="match status" value="2"/>
</dbReference>
<dbReference type="SUPFAM" id="SSF63411">
    <property type="entry name" value="LuxS/MPP-like metallohydrolase"/>
    <property type="match status" value="2"/>
</dbReference>
<dbReference type="InterPro" id="IPR011765">
    <property type="entry name" value="Pept_M16_N"/>
</dbReference>
<evidence type="ECO:0000313" key="4">
    <source>
        <dbReference type="EMBL" id="BDV43179.1"/>
    </source>
</evidence>
<comment type="similarity">
    <text evidence="1">Belongs to the peptidase M16 family.</text>
</comment>
<dbReference type="InterPro" id="IPR050361">
    <property type="entry name" value="MPP/UQCRC_Complex"/>
</dbReference>
<organism evidence="4 5">
    <name type="scientific">Geotalea uraniireducens</name>
    <dbReference type="NCBI Taxonomy" id="351604"/>
    <lineage>
        <taxon>Bacteria</taxon>
        <taxon>Pseudomonadati</taxon>
        <taxon>Thermodesulfobacteriota</taxon>
        <taxon>Desulfuromonadia</taxon>
        <taxon>Geobacterales</taxon>
        <taxon>Geobacteraceae</taxon>
        <taxon>Geotalea</taxon>
    </lineage>
</organism>
<reference evidence="4 5" key="1">
    <citation type="submission" date="2022-12" db="EMBL/GenBank/DDBJ databases">
        <title>Polyphasic characterization of Geotalea uranireducens NIT-SL11 newly isolated from a complex of sewage sludge and microbially reduced graphene oxide.</title>
        <authorList>
            <person name="Xie L."/>
            <person name="Yoshida N."/>
            <person name="Meng L."/>
        </authorList>
    </citation>
    <scope>NUCLEOTIDE SEQUENCE [LARGE SCALE GENOMIC DNA]</scope>
    <source>
        <strain evidence="4 5">NIT-SL11</strain>
    </source>
</reference>
<protein>
    <submittedName>
        <fullName evidence="4">Peptidase M16</fullName>
    </submittedName>
</protein>
<name>A0ABM8ELT2_9BACT</name>
<gene>
    <name evidence="4" type="ORF">GURASL_21020</name>
</gene>
<dbReference type="InterPro" id="IPR011249">
    <property type="entry name" value="Metalloenz_LuxS/M16"/>
</dbReference>
<proteinExistence type="inferred from homology"/>
<feature type="domain" description="Peptidase M16 C-terminal" evidence="3">
    <location>
        <begin position="165"/>
        <end position="338"/>
    </location>
</feature>
<dbReference type="InterPro" id="IPR007863">
    <property type="entry name" value="Peptidase_M16_C"/>
</dbReference>
<dbReference type="Proteomes" id="UP001317705">
    <property type="component" value="Chromosome"/>
</dbReference>
<sequence length="418" mass="47289">MISKTILDNGVRIISEYMPHVHSVSIGIWVANGSRHERREHNGVAHFTEHLLFKGTKKRTALDIACEIDSVGGILNAFTSREYVCYYAKVLDKFLPKTVDLLSDIFLHSTFDPDEIEKERKVVLQEISMMEDTPDDYIHDLFHRSIWRGHPLGMSILGSVESIENLSRDAIVAHKEQMYCAEDIIIAAAGNVRHDDLLKLFNDMFARVTAGTGRDFCHLPVYEKRIESIEKELEQLHICLGTKALPQNHPRRFELYLINTILGGSMSSRLFQEIRERLGLAYSVYSYVVSHTDAGSLVIYAGTSPEKLEDVLDVTFSEFRRLANEAVPNQELDSAREQIKGNMLLSLESTDNRMTKLAKNEIYFGRYLSLSELTDGFDAVTPHDILNLAGDLFDSRYFTLALTGKLGGKSFDTSLLTC</sequence>
<evidence type="ECO:0000256" key="1">
    <source>
        <dbReference type="ARBA" id="ARBA00007261"/>
    </source>
</evidence>